<dbReference type="GO" id="GO:0000981">
    <property type="term" value="F:DNA-binding transcription factor activity, RNA polymerase II-specific"/>
    <property type="evidence" value="ECO:0007669"/>
    <property type="project" value="InterPro"/>
</dbReference>
<feature type="compositionally biased region" description="Polar residues" evidence="7">
    <location>
        <begin position="895"/>
        <end position="907"/>
    </location>
</feature>
<evidence type="ECO:0000256" key="2">
    <source>
        <dbReference type="ARBA" id="ARBA00022723"/>
    </source>
</evidence>
<dbReference type="InterPro" id="IPR036864">
    <property type="entry name" value="Zn2-C6_fun-type_DNA-bd_sf"/>
</dbReference>
<dbReference type="SMART" id="SM00066">
    <property type="entry name" value="GAL4"/>
    <property type="match status" value="1"/>
</dbReference>
<dbReference type="Proteomes" id="UP000054302">
    <property type="component" value="Unassembled WGS sequence"/>
</dbReference>
<evidence type="ECO:0000256" key="7">
    <source>
        <dbReference type="SAM" id="MobiDB-lite"/>
    </source>
</evidence>
<keyword evidence="10" id="KW-1185">Reference proteome</keyword>
<dbReference type="HOGENOM" id="CLU_007426_4_1_1"/>
<dbReference type="GO" id="GO:0005634">
    <property type="term" value="C:nucleus"/>
    <property type="evidence" value="ECO:0007669"/>
    <property type="project" value="UniProtKB-SubCell"/>
</dbReference>
<evidence type="ECO:0000313" key="10">
    <source>
        <dbReference type="Proteomes" id="UP000054302"/>
    </source>
</evidence>
<protein>
    <recommendedName>
        <fullName evidence="8">Zn(2)-C6 fungal-type domain-containing protein</fullName>
    </recommendedName>
</protein>
<dbReference type="GO" id="GO:0006351">
    <property type="term" value="P:DNA-templated transcription"/>
    <property type="evidence" value="ECO:0007669"/>
    <property type="project" value="InterPro"/>
</dbReference>
<dbReference type="VEuPathDB" id="FungiDB:PV10_06640"/>
<evidence type="ECO:0000256" key="1">
    <source>
        <dbReference type="ARBA" id="ARBA00004123"/>
    </source>
</evidence>
<evidence type="ECO:0000256" key="5">
    <source>
        <dbReference type="ARBA" id="ARBA00023163"/>
    </source>
</evidence>
<dbReference type="PROSITE" id="PS00463">
    <property type="entry name" value="ZN2_CY6_FUNGAL_1"/>
    <property type="match status" value="1"/>
</dbReference>
<name>A0A0D1WSM0_EXOME</name>
<evidence type="ECO:0000256" key="3">
    <source>
        <dbReference type="ARBA" id="ARBA00023015"/>
    </source>
</evidence>
<feature type="compositionally biased region" description="Polar residues" evidence="7">
    <location>
        <begin position="110"/>
        <end position="130"/>
    </location>
</feature>
<dbReference type="InterPro" id="IPR050613">
    <property type="entry name" value="Sec_Metabolite_Reg"/>
</dbReference>
<keyword evidence="6" id="KW-0539">Nucleus</keyword>
<reference evidence="9 10" key="1">
    <citation type="submission" date="2015-01" db="EMBL/GenBank/DDBJ databases">
        <title>The Genome Sequence of Exophiala mesophila CBS40295.</title>
        <authorList>
            <consortium name="The Broad Institute Genomics Platform"/>
            <person name="Cuomo C."/>
            <person name="de Hoog S."/>
            <person name="Gorbushina A."/>
            <person name="Stielow B."/>
            <person name="Teixiera M."/>
            <person name="Abouelleil A."/>
            <person name="Chapman S.B."/>
            <person name="Priest M."/>
            <person name="Young S.K."/>
            <person name="Wortman J."/>
            <person name="Nusbaum C."/>
            <person name="Birren B."/>
        </authorList>
    </citation>
    <scope>NUCLEOTIDE SEQUENCE [LARGE SCALE GENOMIC DNA]</scope>
    <source>
        <strain evidence="9 10">CBS 40295</strain>
    </source>
</reference>
<dbReference type="SMART" id="SM00906">
    <property type="entry name" value="Fungal_trans"/>
    <property type="match status" value="1"/>
</dbReference>
<dbReference type="OMA" id="AYRSGYH"/>
<dbReference type="Pfam" id="PF04082">
    <property type="entry name" value="Fungal_trans"/>
    <property type="match status" value="1"/>
</dbReference>
<feature type="region of interest" description="Disordered" evidence="7">
    <location>
        <begin position="651"/>
        <end position="772"/>
    </location>
</feature>
<feature type="region of interest" description="Disordered" evidence="7">
    <location>
        <begin position="103"/>
        <end position="138"/>
    </location>
</feature>
<dbReference type="PANTHER" id="PTHR31001">
    <property type="entry name" value="UNCHARACTERIZED TRANSCRIPTIONAL REGULATORY PROTEIN"/>
    <property type="match status" value="1"/>
</dbReference>
<keyword evidence="2" id="KW-0479">Metal-binding</keyword>
<feature type="compositionally biased region" description="Polar residues" evidence="7">
    <location>
        <begin position="729"/>
        <end position="752"/>
    </location>
</feature>
<sequence length="952" mass="106269">MSDFASLTHKFRANLDSAATTHKVNKRNRQPLSCVPCRAKKLKCDRGHPCETCVKKGDAAHCTYGRAAAPGPRHDLMDASSNNKIQERLRHLEELVLQMVEKTPEESIDGPSTASETSRESTVGSDDTGSGQNGHLEYGSSEARYMGSTHWSAILENIQEMKTSLGTEPNSNNGLEELQDRDAEGSESLFGRVGSLSLDQIISQSLPPRDQVDGLLLFYFESRYLVQFYIHYPEFQRAYEEFWRDPSSADPLWVSQLFSICCMAATLREVVNSEPPPVDGQLRPRVLYENAACQCLRLGGFVKPKKYAVEAMMLFCWCRYLSTMDPLQEVGTLFAIIIRLAYRSGYHRDSSHFPHISVFEGEMRRRTWAACRQFDLMLSFQMGLPTYIAVDSCDTQSPRNLLESDLNRDTKELPPSRPETERTAGLYFVVKTRLVLAFAKSCAHALSFANRSRDEVMDLDANIRRTYDTVPEMLQVRSIKDSRCDPSYLIMSRLNCQFLFQKSLLVLHRKYMTQGNYPESTKACVEAATTIVNYMIELRQEFQPGGNLEGDGWMVTSFVLNDFHLATMVLFLSISMWKKANPHRHVSQDPETSARIQLVISAFEVCQEFAPICIEAKRVTEALAVALGRPIDREYLASGWRPSRLGYPAAKSRRIPASKDPDVSPNGNPIFRPPGSELNLEPLSLTSQPQPQPSLHQTNNNTGPGPVPAPAPATSSMSMIPNHEANYGRTHQGNSIAGPLSSNMLAMQTGNQYAPPPPPSAPPPPPPPPPQQQYEMIQNLSLPTFETFAGFNLDWPADGGNNNNNNINPGFIAPPDLNPTTHQQSDNNHIVDPNNNNWTSLGADMTWEYLDQWLTFAELDRGPAHMSGNDDGYHQQQHHQHQQQQSTDYHDPNSMLVNANTSQKQNHGNGGGFAAAAAAPAAGNDWTTNPFAYPAFDRADPRVRQMGMQGRQ</sequence>
<dbReference type="PANTHER" id="PTHR31001:SF49">
    <property type="entry name" value="ZN(II)2CYS6 TRANSCRIPTION FACTOR (EUROFUNG)"/>
    <property type="match status" value="1"/>
</dbReference>
<dbReference type="PROSITE" id="PS50048">
    <property type="entry name" value="ZN2_CY6_FUNGAL_2"/>
    <property type="match status" value="1"/>
</dbReference>
<evidence type="ECO:0000259" key="8">
    <source>
        <dbReference type="PROSITE" id="PS50048"/>
    </source>
</evidence>
<keyword evidence="5" id="KW-0804">Transcription</keyword>
<dbReference type="SUPFAM" id="SSF57701">
    <property type="entry name" value="Zn2/Cys6 DNA-binding domain"/>
    <property type="match status" value="1"/>
</dbReference>
<feature type="region of interest" description="Disordered" evidence="7">
    <location>
        <begin position="861"/>
        <end position="913"/>
    </location>
</feature>
<dbReference type="GeneID" id="27324485"/>
<dbReference type="CDD" id="cd12148">
    <property type="entry name" value="fungal_TF_MHR"/>
    <property type="match status" value="1"/>
</dbReference>
<dbReference type="Gene3D" id="4.10.240.10">
    <property type="entry name" value="Zn(2)-C6 fungal-type DNA-binding domain"/>
    <property type="match status" value="1"/>
</dbReference>
<dbReference type="GO" id="GO:0008270">
    <property type="term" value="F:zinc ion binding"/>
    <property type="evidence" value="ECO:0007669"/>
    <property type="project" value="InterPro"/>
</dbReference>
<organism evidence="9 10">
    <name type="scientific">Exophiala mesophila</name>
    <name type="common">Black yeast-like fungus</name>
    <dbReference type="NCBI Taxonomy" id="212818"/>
    <lineage>
        <taxon>Eukaryota</taxon>
        <taxon>Fungi</taxon>
        <taxon>Dikarya</taxon>
        <taxon>Ascomycota</taxon>
        <taxon>Pezizomycotina</taxon>
        <taxon>Eurotiomycetes</taxon>
        <taxon>Chaetothyriomycetidae</taxon>
        <taxon>Chaetothyriales</taxon>
        <taxon>Herpotrichiellaceae</taxon>
        <taxon>Exophiala</taxon>
    </lineage>
</organism>
<dbReference type="Pfam" id="PF00172">
    <property type="entry name" value="Zn_clus"/>
    <property type="match status" value="1"/>
</dbReference>
<feature type="domain" description="Zn(2)-C6 fungal-type" evidence="8">
    <location>
        <begin position="33"/>
        <end position="64"/>
    </location>
</feature>
<dbReference type="GO" id="GO:0003677">
    <property type="term" value="F:DNA binding"/>
    <property type="evidence" value="ECO:0007669"/>
    <property type="project" value="UniProtKB-KW"/>
</dbReference>
<feature type="compositionally biased region" description="Pro residues" evidence="7">
    <location>
        <begin position="754"/>
        <end position="771"/>
    </location>
</feature>
<evidence type="ECO:0000313" key="9">
    <source>
        <dbReference type="EMBL" id="KIV92180.1"/>
    </source>
</evidence>
<keyword evidence="4" id="KW-0238">DNA-binding</keyword>
<keyword evidence="3" id="KW-0805">Transcription regulation</keyword>
<accession>A0A0D1WSM0</accession>
<feature type="compositionally biased region" description="Low complexity" evidence="7">
    <location>
        <begin position="682"/>
        <end position="704"/>
    </location>
</feature>
<proteinExistence type="predicted"/>
<comment type="subcellular location">
    <subcellularLocation>
        <location evidence="1">Nucleus</location>
    </subcellularLocation>
</comment>
<dbReference type="RefSeq" id="XP_016223754.1">
    <property type="nucleotide sequence ID" value="XM_016371461.1"/>
</dbReference>
<evidence type="ECO:0000256" key="4">
    <source>
        <dbReference type="ARBA" id="ARBA00023125"/>
    </source>
</evidence>
<dbReference type="AlphaFoldDB" id="A0A0D1WSM0"/>
<dbReference type="CDD" id="cd00067">
    <property type="entry name" value="GAL4"/>
    <property type="match status" value="1"/>
</dbReference>
<dbReference type="STRING" id="212818.A0A0D1WSM0"/>
<gene>
    <name evidence="9" type="ORF">PV10_06640</name>
</gene>
<dbReference type="InterPro" id="IPR007219">
    <property type="entry name" value="XnlR_reg_dom"/>
</dbReference>
<dbReference type="EMBL" id="KN847523">
    <property type="protein sequence ID" value="KIV92180.1"/>
    <property type="molecule type" value="Genomic_DNA"/>
</dbReference>
<dbReference type="InterPro" id="IPR001138">
    <property type="entry name" value="Zn2Cys6_DnaBD"/>
</dbReference>
<dbReference type="OrthoDB" id="5431381at2759"/>
<evidence type="ECO:0000256" key="6">
    <source>
        <dbReference type="ARBA" id="ARBA00023242"/>
    </source>
</evidence>